<sequence length="259" mass="27446">MTWGERRRAVAPDGAAISWWSYGDGPPLLLVAGQAVDHRSWDRALTGLGAGRRVLVYDHRGIGDSERGDGSRYSTRRLAEDAVSVLDDAGVDRADVLGHSMGGRIAQWLAIDHVERVGRLVLAATSAGDRHTPARDPEADEILRSGETGRLAQLFFPGGPNPQSLVDLLAVGGRSLDRSRHFRASRSHDALADLGAITAPTLVVHGELDRLTPASQARLVARAIPGARLAILRGAGHGVVLDGGLGAELAARWLADPQA</sequence>
<keyword evidence="4" id="KW-1185">Reference proteome</keyword>
<dbReference type="PANTHER" id="PTHR43433">
    <property type="entry name" value="HYDROLASE, ALPHA/BETA FOLD FAMILY PROTEIN"/>
    <property type="match status" value="1"/>
</dbReference>
<feature type="domain" description="Peptidase S33 tripeptidyl aminopeptidase-like C-terminal" evidence="2">
    <location>
        <begin position="197"/>
        <end position="242"/>
    </location>
</feature>
<dbReference type="PRINTS" id="PR00111">
    <property type="entry name" value="ABHYDROLASE"/>
</dbReference>
<name>A0ABS9Q1Q3_9MICO</name>
<dbReference type="Proteomes" id="UP001521931">
    <property type="component" value="Unassembled WGS sequence"/>
</dbReference>
<organism evidence="3 4">
    <name type="scientific">Arsenicicoccus bolidensis</name>
    <dbReference type="NCBI Taxonomy" id="229480"/>
    <lineage>
        <taxon>Bacteria</taxon>
        <taxon>Bacillati</taxon>
        <taxon>Actinomycetota</taxon>
        <taxon>Actinomycetes</taxon>
        <taxon>Micrococcales</taxon>
        <taxon>Intrasporangiaceae</taxon>
        <taxon>Arsenicicoccus</taxon>
    </lineage>
</organism>
<dbReference type="InterPro" id="IPR013595">
    <property type="entry name" value="Pept_S33_TAP-like_C"/>
</dbReference>
<evidence type="ECO:0000259" key="2">
    <source>
        <dbReference type="Pfam" id="PF08386"/>
    </source>
</evidence>
<dbReference type="RefSeq" id="WP_019285049.1">
    <property type="nucleotide sequence ID" value="NZ_DAMCTM010000006.1"/>
</dbReference>
<evidence type="ECO:0000313" key="4">
    <source>
        <dbReference type="Proteomes" id="UP001521931"/>
    </source>
</evidence>
<dbReference type="EMBL" id="JAKRCV010000019">
    <property type="protein sequence ID" value="MCG7321806.1"/>
    <property type="molecule type" value="Genomic_DNA"/>
</dbReference>
<dbReference type="GO" id="GO:0016787">
    <property type="term" value="F:hydrolase activity"/>
    <property type="evidence" value="ECO:0007669"/>
    <property type="project" value="UniProtKB-KW"/>
</dbReference>
<proteinExistence type="predicted"/>
<dbReference type="SUPFAM" id="SSF53474">
    <property type="entry name" value="alpha/beta-Hydrolases"/>
    <property type="match status" value="1"/>
</dbReference>
<comment type="caution">
    <text evidence="3">The sequence shown here is derived from an EMBL/GenBank/DDBJ whole genome shotgun (WGS) entry which is preliminary data.</text>
</comment>
<evidence type="ECO:0000313" key="3">
    <source>
        <dbReference type="EMBL" id="MCG7321806.1"/>
    </source>
</evidence>
<dbReference type="Pfam" id="PF08386">
    <property type="entry name" value="Abhydrolase_4"/>
    <property type="match status" value="1"/>
</dbReference>
<dbReference type="Pfam" id="PF00561">
    <property type="entry name" value="Abhydrolase_1"/>
    <property type="match status" value="1"/>
</dbReference>
<dbReference type="PANTHER" id="PTHR43433:SF5">
    <property type="entry name" value="AB HYDROLASE-1 DOMAIN-CONTAINING PROTEIN"/>
    <property type="match status" value="1"/>
</dbReference>
<reference evidence="3 4" key="1">
    <citation type="submission" date="2022-02" db="EMBL/GenBank/DDBJ databases">
        <title>Uncovering new skin microbiome diversity through culturing and metagenomics.</title>
        <authorList>
            <person name="Conlan S."/>
            <person name="Deming C."/>
            <person name="Nisc Comparative Sequencing Program N."/>
            <person name="Segre J.A."/>
        </authorList>
    </citation>
    <scope>NUCLEOTIDE SEQUENCE [LARGE SCALE GENOMIC DNA]</scope>
    <source>
        <strain evidence="3 4">ACRQZ</strain>
    </source>
</reference>
<dbReference type="InterPro" id="IPR000073">
    <property type="entry name" value="AB_hydrolase_1"/>
</dbReference>
<feature type="domain" description="AB hydrolase-1" evidence="1">
    <location>
        <begin position="26"/>
        <end position="131"/>
    </location>
</feature>
<protein>
    <submittedName>
        <fullName evidence="3">Alpha/beta hydrolase</fullName>
    </submittedName>
</protein>
<dbReference type="Gene3D" id="3.40.50.1820">
    <property type="entry name" value="alpha/beta hydrolase"/>
    <property type="match status" value="1"/>
</dbReference>
<evidence type="ECO:0000259" key="1">
    <source>
        <dbReference type="Pfam" id="PF00561"/>
    </source>
</evidence>
<gene>
    <name evidence="3" type="ORF">MHL29_07890</name>
</gene>
<accession>A0ABS9Q1Q3</accession>
<dbReference type="InterPro" id="IPR050471">
    <property type="entry name" value="AB_hydrolase"/>
</dbReference>
<dbReference type="InterPro" id="IPR029058">
    <property type="entry name" value="AB_hydrolase_fold"/>
</dbReference>
<keyword evidence="3" id="KW-0378">Hydrolase</keyword>